<dbReference type="Gene3D" id="3.60.20.40">
    <property type="match status" value="1"/>
</dbReference>
<dbReference type="Proteomes" id="UP000009309">
    <property type="component" value="Unassembled WGS sequence"/>
</dbReference>
<dbReference type="Gene3D" id="1.10.246.130">
    <property type="match status" value="1"/>
</dbReference>
<dbReference type="PANTHER" id="PTHR43881">
    <property type="entry name" value="GAMMA-GLUTAMYLTRANSPEPTIDASE (AFU_ORTHOLOGUE AFUA_4G13580)"/>
    <property type="match status" value="1"/>
</dbReference>
<keyword evidence="6 7" id="KW-0012">Acyltransferase</keyword>
<evidence type="ECO:0000256" key="5">
    <source>
        <dbReference type="PIRSR" id="PIRSR600101-2"/>
    </source>
</evidence>
<feature type="active site" description="Nucleophile" evidence="4">
    <location>
        <position position="403"/>
    </location>
</feature>
<dbReference type="EC" id="2.3.2.2" evidence="6"/>
<dbReference type="GO" id="GO:0103068">
    <property type="term" value="F:leukotriene C4 gamma-glutamyl transferase activity"/>
    <property type="evidence" value="ECO:0007669"/>
    <property type="project" value="UniProtKB-EC"/>
</dbReference>
<evidence type="ECO:0000313" key="7">
    <source>
        <dbReference type="EMBL" id="CCH52932.1"/>
    </source>
</evidence>
<dbReference type="InterPro" id="IPR052896">
    <property type="entry name" value="GGT-like_enzyme"/>
</dbReference>
<dbReference type="EC" id="3.4.19.13" evidence="6"/>
<evidence type="ECO:0000256" key="6">
    <source>
        <dbReference type="RuleBase" id="RU368036"/>
    </source>
</evidence>
<dbReference type="GO" id="GO:0006750">
    <property type="term" value="P:glutathione biosynthetic process"/>
    <property type="evidence" value="ECO:0007669"/>
    <property type="project" value="UniProtKB-KW"/>
</dbReference>
<dbReference type="UniPathway" id="UPA00204"/>
<dbReference type="InterPro" id="IPR000101">
    <property type="entry name" value="GGT_peptidase"/>
</dbReference>
<protein>
    <recommendedName>
        <fullName evidence="6">Glutathione hydrolase proenzyme</fullName>
        <ecNumber evidence="6">2.3.2.2</ecNumber>
        <ecNumber evidence="6">3.4.19.13</ecNumber>
    </recommendedName>
    <component>
        <recommendedName>
            <fullName evidence="6">Glutathione hydrolase large chain</fullName>
        </recommendedName>
    </component>
    <component>
        <recommendedName>
            <fullName evidence="6">Glutathione hydrolase small chain</fullName>
        </recommendedName>
    </component>
</protein>
<comment type="caution">
    <text evidence="7">The sequence shown here is derived from an EMBL/GenBank/DDBJ whole genome shotgun (WGS) entry which is preliminary data.</text>
</comment>
<dbReference type="InterPro" id="IPR029055">
    <property type="entry name" value="Ntn_hydrolases_N"/>
</dbReference>
<proteinExistence type="inferred from homology"/>
<keyword evidence="8" id="KW-1185">Reference proteome</keyword>
<accession>I2GGA7</accession>
<reference evidence="7 8" key="1">
    <citation type="journal article" date="2012" name="J. Bacteriol.">
        <title>Genome Sequence of the Filamentous Bacterium Fibrisoma limi BUZ 3T.</title>
        <authorList>
            <person name="Filippini M."/>
            <person name="Qi W."/>
            <person name="Jaenicke S."/>
            <person name="Goesmann A."/>
            <person name="Smits T.H."/>
            <person name="Bagheri H.C."/>
        </authorList>
    </citation>
    <scope>NUCLEOTIDE SEQUENCE [LARGE SCALE GENOMIC DNA]</scope>
    <source>
        <strain evidence="8">BUZ 3T</strain>
    </source>
</reference>
<comment type="pathway">
    <text evidence="6">Sulfur metabolism; glutathione metabolism.</text>
</comment>
<dbReference type="InterPro" id="IPR043137">
    <property type="entry name" value="GGT_ssub_C"/>
</dbReference>
<feature type="binding site" evidence="5">
    <location>
        <begin position="464"/>
        <end position="465"/>
    </location>
    <ligand>
        <name>L-glutamate</name>
        <dbReference type="ChEBI" id="CHEBI:29985"/>
    </ligand>
</feature>
<keyword evidence="6" id="KW-0317">Glutathione biosynthesis</keyword>
<evidence type="ECO:0000256" key="4">
    <source>
        <dbReference type="PIRSR" id="PIRSR600101-1"/>
    </source>
</evidence>
<organism evidence="7 8">
    <name type="scientific">Fibrisoma limi BUZ 3</name>
    <dbReference type="NCBI Taxonomy" id="1185876"/>
    <lineage>
        <taxon>Bacteria</taxon>
        <taxon>Pseudomonadati</taxon>
        <taxon>Bacteroidota</taxon>
        <taxon>Cytophagia</taxon>
        <taxon>Cytophagales</taxon>
        <taxon>Spirosomataceae</taxon>
        <taxon>Fibrisoma</taxon>
    </lineage>
</organism>
<dbReference type="PANTHER" id="PTHR43881:SF1">
    <property type="entry name" value="GAMMA-GLUTAMYLTRANSPEPTIDASE (AFU_ORTHOLOGUE AFUA_4G13580)"/>
    <property type="match status" value="1"/>
</dbReference>
<dbReference type="GO" id="GO:0006751">
    <property type="term" value="P:glutathione catabolic process"/>
    <property type="evidence" value="ECO:0007669"/>
    <property type="project" value="UniProtKB-UniRule"/>
</dbReference>
<dbReference type="GO" id="GO:0036374">
    <property type="term" value="F:glutathione hydrolase activity"/>
    <property type="evidence" value="ECO:0007669"/>
    <property type="project" value="UniProtKB-UniRule"/>
</dbReference>
<dbReference type="eggNOG" id="COG0405">
    <property type="taxonomic scope" value="Bacteria"/>
</dbReference>
<comment type="catalytic activity">
    <reaction evidence="1 6">
        <text>an S-substituted glutathione + H2O = an S-substituted L-cysteinylglycine + L-glutamate</text>
        <dbReference type="Rhea" id="RHEA:59468"/>
        <dbReference type="ChEBI" id="CHEBI:15377"/>
        <dbReference type="ChEBI" id="CHEBI:29985"/>
        <dbReference type="ChEBI" id="CHEBI:90779"/>
        <dbReference type="ChEBI" id="CHEBI:143103"/>
        <dbReference type="EC" id="3.4.19.13"/>
    </reaction>
</comment>
<evidence type="ECO:0000256" key="2">
    <source>
        <dbReference type="ARBA" id="ARBA00001089"/>
    </source>
</evidence>
<keyword evidence="6 7" id="KW-0808">Transferase</keyword>
<comment type="subunit">
    <text evidence="6">This enzyme consists of two polypeptide chains, which are synthesized in precursor form from a single polypeptide.</text>
</comment>
<gene>
    <name evidence="7" type="ORF">BN8_01977</name>
</gene>
<comment type="catalytic activity">
    <reaction evidence="2 6">
        <text>glutathione + H2O = L-cysteinylglycine + L-glutamate</text>
        <dbReference type="Rhea" id="RHEA:28807"/>
        <dbReference type="ChEBI" id="CHEBI:15377"/>
        <dbReference type="ChEBI" id="CHEBI:29985"/>
        <dbReference type="ChEBI" id="CHEBI:57925"/>
        <dbReference type="ChEBI" id="CHEBI:61694"/>
        <dbReference type="EC" id="3.4.19.13"/>
    </reaction>
</comment>
<keyword evidence="6" id="KW-0865">Zymogen</keyword>
<comment type="catalytic activity">
    <reaction evidence="3 6">
        <text>an N-terminal (5-L-glutamyl)-[peptide] + an alpha-amino acid = 5-L-glutamyl amino acid + an N-terminal L-alpha-aminoacyl-[peptide]</text>
        <dbReference type="Rhea" id="RHEA:23904"/>
        <dbReference type="Rhea" id="RHEA-COMP:9780"/>
        <dbReference type="Rhea" id="RHEA-COMP:9795"/>
        <dbReference type="ChEBI" id="CHEBI:77644"/>
        <dbReference type="ChEBI" id="CHEBI:78597"/>
        <dbReference type="ChEBI" id="CHEBI:78599"/>
        <dbReference type="ChEBI" id="CHEBI:78608"/>
        <dbReference type="EC" id="2.3.2.2"/>
    </reaction>
</comment>
<comment type="PTM">
    <text evidence="6">Cleaved by autocatalysis into a large and a small subunit.</text>
</comment>
<dbReference type="SUPFAM" id="SSF56235">
    <property type="entry name" value="N-terminal nucleophile aminohydrolases (Ntn hydrolases)"/>
    <property type="match status" value="1"/>
</dbReference>
<name>I2GGA7_9BACT</name>
<feature type="binding site" evidence="5">
    <location>
        <position position="486"/>
    </location>
    <ligand>
        <name>L-glutamate</name>
        <dbReference type="ChEBI" id="CHEBI:29985"/>
    </ligand>
</feature>
<dbReference type="PRINTS" id="PR01210">
    <property type="entry name" value="GGTRANSPTASE"/>
</dbReference>
<dbReference type="NCBIfam" id="TIGR00066">
    <property type="entry name" value="g_glut_trans"/>
    <property type="match status" value="1"/>
</dbReference>
<evidence type="ECO:0000256" key="3">
    <source>
        <dbReference type="ARBA" id="ARBA00047417"/>
    </source>
</evidence>
<comment type="similarity">
    <text evidence="6">Belongs to the gamma-glutamyltransferase family.</text>
</comment>
<dbReference type="STRING" id="1185876.BN8_01977"/>
<keyword evidence="6" id="KW-0378">Hydrolase</keyword>
<dbReference type="AlphaFoldDB" id="I2GGA7"/>
<dbReference type="MEROPS" id="T03.025"/>
<evidence type="ECO:0000313" key="8">
    <source>
        <dbReference type="Proteomes" id="UP000009309"/>
    </source>
</evidence>
<dbReference type="Pfam" id="PF01019">
    <property type="entry name" value="G_glu_transpept"/>
    <property type="match status" value="1"/>
</dbReference>
<evidence type="ECO:0000256" key="1">
    <source>
        <dbReference type="ARBA" id="ARBA00001049"/>
    </source>
</evidence>
<dbReference type="InterPro" id="IPR043138">
    <property type="entry name" value="GGT_lsub"/>
</dbReference>
<dbReference type="EMBL" id="CAIT01000006">
    <property type="protein sequence ID" value="CCH52932.1"/>
    <property type="molecule type" value="Genomic_DNA"/>
</dbReference>
<sequence>MLVPLRHNRLLCMKRLTLLFLVQLLSVLVPRLYGQTTGKGDRITGANFATRSPVLGRHGMVATSHPLATQVGLDVLKQGGTAIDAAIAANALLGLVEPNNCGIGGDLFAIVWSAKDHRLYALNASGRSPKGVTYEGMQKLLGSRTQLPLYGPLSVSVPGAVDGWFQLHSRFGKLPMRNLLAPGIRYAREGVPVAQVIAYSWQVAARRLAANRDEIHEFENFQRTFLPGGQPPFEGQLFKNPDLATTYAAIASGGRDAFYKGRLAEVMDQYARRTGMPLRKEDLTAHRSTWIDPVSVNYRGYDVYELPPNGQGVAVLQMLNILEGYDLKKMGHNSADYLHLLVEAKKLAYEDRARYYADPEFSDIPLNWLVSKDYAAQRRKLIDPAKAAERLDAGDPALKTGDTVFLSVADEEGNMVSFIQSNMLEFGSGLVPDGLGFVFHNRGTSFTMKPGHANVYAPGKRPFTTIIPGFVLKDGQPFLSFGVMGGPVQPQGHVQVLCNLIDFGMNVQEAGDAARFSHSGSSEPIGTLMTDGGRLALESGIANDVRADLERRGHRLAETDFFGGYQAIQWDAVNRIYWGASEMRKDGQAAGY</sequence>